<dbReference type="SFLD" id="SFLDG01017">
    <property type="entry name" value="Polyprenyl_Transferase_Like"/>
    <property type="match status" value="1"/>
</dbReference>
<dbReference type="GO" id="GO:0004337">
    <property type="term" value="F:(2E,6E)-farnesyl diphosphate synthase activity"/>
    <property type="evidence" value="ECO:0007669"/>
    <property type="project" value="UniProtKB-EC"/>
</dbReference>
<dbReference type="InterPro" id="IPR000092">
    <property type="entry name" value="Polyprenyl_synt"/>
</dbReference>
<keyword evidence="3 7" id="KW-0808">Transferase</keyword>
<evidence type="ECO:0000256" key="2">
    <source>
        <dbReference type="ARBA" id="ARBA00006706"/>
    </source>
</evidence>
<keyword evidence="5" id="KW-0460">Magnesium</keyword>
<evidence type="ECO:0000256" key="7">
    <source>
        <dbReference type="RuleBase" id="RU004466"/>
    </source>
</evidence>
<dbReference type="EC" id="2.5.1.10" evidence="8"/>
<accession>B6BUS8</accession>
<protein>
    <submittedName>
        <fullName evidence="8">Geranyltranstransferase</fullName>
        <ecNumber evidence="8">2.5.1.10</ecNumber>
    </submittedName>
</protein>
<reference evidence="9" key="1">
    <citation type="journal article" date="2012" name="Stand. Genomic Sci.">
        <title>Genome sequence of strain HIMB624, a cultured representative from the OM43 clade of marine Betaproteobacteria.</title>
        <authorList>
            <person name="Huggett M.J."/>
            <person name="Hayakawa D.H."/>
            <person name="Rappe M.S."/>
        </authorList>
    </citation>
    <scope>NUCLEOTIDE SEQUENCE [LARGE SCALE GENOMIC DNA]</scope>
    <source>
        <strain evidence="9">KB13</strain>
    </source>
</reference>
<organism evidence="8 9">
    <name type="scientific">beta proteobacterium KB13</name>
    <dbReference type="NCBI Taxonomy" id="314607"/>
    <lineage>
        <taxon>Bacteria</taxon>
        <taxon>Pseudomonadati</taxon>
        <taxon>Pseudomonadota</taxon>
        <taxon>Betaproteobacteria</taxon>
        <taxon>Nitrosomonadales</taxon>
        <taxon>OM43 clade</taxon>
    </lineage>
</organism>
<dbReference type="InterPro" id="IPR033749">
    <property type="entry name" value="Polyprenyl_synt_CS"/>
</dbReference>
<evidence type="ECO:0000256" key="1">
    <source>
        <dbReference type="ARBA" id="ARBA00001946"/>
    </source>
</evidence>
<keyword evidence="9" id="KW-1185">Reference proteome</keyword>
<dbReference type="Proteomes" id="UP000004188">
    <property type="component" value="Unassembled WGS sequence"/>
</dbReference>
<dbReference type="EMBL" id="DS995299">
    <property type="protein sequence ID" value="EDZ64542.1"/>
    <property type="molecule type" value="Genomic_DNA"/>
</dbReference>
<dbReference type="InterPro" id="IPR008949">
    <property type="entry name" value="Isoprenoid_synthase_dom_sf"/>
</dbReference>
<dbReference type="PROSITE" id="PS00444">
    <property type="entry name" value="POLYPRENYL_SYNTHASE_2"/>
    <property type="match status" value="1"/>
</dbReference>
<dbReference type="PROSITE" id="PS00723">
    <property type="entry name" value="POLYPRENYL_SYNTHASE_1"/>
    <property type="match status" value="1"/>
</dbReference>
<dbReference type="Gene3D" id="1.10.600.10">
    <property type="entry name" value="Farnesyl Diphosphate Synthase"/>
    <property type="match status" value="1"/>
</dbReference>
<dbReference type="HOGENOM" id="CLU_014015_0_1_4"/>
<dbReference type="eggNOG" id="COG0142">
    <property type="taxonomic scope" value="Bacteria"/>
</dbReference>
<dbReference type="GO" id="GO:0016114">
    <property type="term" value="P:terpenoid biosynthetic process"/>
    <property type="evidence" value="ECO:0007669"/>
    <property type="project" value="UniProtKB-ARBA"/>
</dbReference>
<dbReference type="PANTHER" id="PTHR43281:SF1">
    <property type="entry name" value="FARNESYL DIPHOSPHATE SYNTHASE"/>
    <property type="match status" value="1"/>
</dbReference>
<evidence type="ECO:0000256" key="6">
    <source>
        <dbReference type="ARBA" id="ARBA00023229"/>
    </source>
</evidence>
<comment type="similarity">
    <text evidence="2 7">Belongs to the FPP/GGPP synthase family.</text>
</comment>
<dbReference type="CDD" id="cd00685">
    <property type="entry name" value="Trans_IPPS_HT"/>
    <property type="match status" value="1"/>
</dbReference>
<proteinExistence type="inferred from homology"/>
<dbReference type="AlphaFoldDB" id="B6BUS8"/>
<keyword evidence="4" id="KW-0479">Metal-binding</keyword>
<name>B6BUS8_9PROT</name>
<dbReference type="GO" id="GO:0046872">
    <property type="term" value="F:metal ion binding"/>
    <property type="evidence" value="ECO:0007669"/>
    <property type="project" value="UniProtKB-KW"/>
</dbReference>
<evidence type="ECO:0000256" key="5">
    <source>
        <dbReference type="ARBA" id="ARBA00022842"/>
    </source>
</evidence>
<dbReference type="SFLD" id="SFLDS00005">
    <property type="entry name" value="Isoprenoid_Synthase_Type_I"/>
    <property type="match status" value="1"/>
</dbReference>
<keyword evidence="6" id="KW-0414">Isoprene biosynthesis</keyword>
<dbReference type="Pfam" id="PF00348">
    <property type="entry name" value="polyprenyl_synt"/>
    <property type="match status" value="1"/>
</dbReference>
<comment type="cofactor">
    <cofactor evidence="1">
        <name>Mg(2+)</name>
        <dbReference type="ChEBI" id="CHEBI:18420"/>
    </cofactor>
</comment>
<dbReference type="SUPFAM" id="SSF48576">
    <property type="entry name" value="Terpenoid synthases"/>
    <property type="match status" value="1"/>
</dbReference>
<evidence type="ECO:0000313" key="9">
    <source>
        <dbReference type="Proteomes" id="UP000004188"/>
    </source>
</evidence>
<evidence type="ECO:0000256" key="3">
    <source>
        <dbReference type="ARBA" id="ARBA00022679"/>
    </source>
</evidence>
<dbReference type="PANTHER" id="PTHR43281">
    <property type="entry name" value="FARNESYL DIPHOSPHATE SYNTHASE"/>
    <property type="match status" value="1"/>
</dbReference>
<dbReference type="STRING" id="314607.KB13_674"/>
<evidence type="ECO:0000313" key="8">
    <source>
        <dbReference type="EMBL" id="EDZ64542.1"/>
    </source>
</evidence>
<dbReference type="FunFam" id="1.10.600.10:FF:000001">
    <property type="entry name" value="Geranylgeranyl diphosphate synthase"/>
    <property type="match status" value="1"/>
</dbReference>
<gene>
    <name evidence="8" type="primary">ispA</name>
    <name evidence="8" type="ORF">KB13_674</name>
</gene>
<sequence>MSQSKKFITFKSEFNKFLSLQIPNSNDINHKAIKYAISNGGKRIRAYLLFTLGKHFGISKNVLNILGASIEMIHAYSLVHDDLPCMDDDDLRRGKLTCHKKFDEAQALLVGDALQSLAFELLSSNKLKIDPELKLECINLLASSIGSKGMVLGQSLDMIYEKKKPTKKIIEKIHRNKTGMLISTCILIPSIISRQRNSTHKNLKILSENLGLLYQMVDDYLDATSDVEKLGKNPGKDHQREKVTYFSLYGKEKLLGVINTTKEEIDKISFKLELPDEFNFLINNIYDRIK</sequence>
<evidence type="ECO:0000256" key="4">
    <source>
        <dbReference type="ARBA" id="ARBA00022723"/>
    </source>
</evidence>